<evidence type="ECO:0000313" key="3">
    <source>
        <dbReference type="Proteomes" id="UP001524642"/>
    </source>
</evidence>
<keyword evidence="3" id="KW-1185">Reference proteome</keyword>
<feature type="region of interest" description="Disordered" evidence="1">
    <location>
        <begin position="123"/>
        <end position="145"/>
    </location>
</feature>
<reference evidence="2 3" key="1">
    <citation type="submission" date="2022-06" db="EMBL/GenBank/DDBJ databases">
        <title>Roseomonas CN29.</title>
        <authorList>
            <person name="Cheng Y."/>
            <person name="He X."/>
        </authorList>
    </citation>
    <scope>NUCLEOTIDE SEQUENCE [LARGE SCALE GENOMIC DNA]</scope>
    <source>
        <strain evidence="2 3">CN29</strain>
    </source>
</reference>
<evidence type="ECO:0000256" key="1">
    <source>
        <dbReference type="SAM" id="MobiDB-lite"/>
    </source>
</evidence>
<name>A0ABT1WY31_9PROT</name>
<organism evidence="2 3">
    <name type="scientific">Roseomonas populi</name>
    <dbReference type="NCBI Taxonomy" id="3121582"/>
    <lineage>
        <taxon>Bacteria</taxon>
        <taxon>Pseudomonadati</taxon>
        <taxon>Pseudomonadota</taxon>
        <taxon>Alphaproteobacteria</taxon>
        <taxon>Acetobacterales</taxon>
        <taxon>Roseomonadaceae</taxon>
        <taxon>Roseomonas</taxon>
    </lineage>
</organism>
<dbReference type="EMBL" id="JANJOU010000001">
    <property type="protein sequence ID" value="MCR0980756.1"/>
    <property type="molecule type" value="Genomic_DNA"/>
</dbReference>
<evidence type="ECO:0008006" key="4">
    <source>
        <dbReference type="Google" id="ProtNLM"/>
    </source>
</evidence>
<sequence length="145" mass="15626">MTMRARHVLPLLLLAGCGATPREPGLAGYLHIFEAARDARLACAGLPAGCAPPSIRDSLERAEAEAPRRLFLPRPEAREDRVLARTALEAAEADCRVRGVRPGSARWDSCLLDRGIIRLEEAAAERGRVPETTKGALRRPSGPTA</sequence>
<protein>
    <recommendedName>
        <fullName evidence="4">Lipoprotein</fullName>
    </recommendedName>
</protein>
<gene>
    <name evidence="2" type="ORF">NRP21_01685</name>
</gene>
<comment type="caution">
    <text evidence="2">The sequence shown here is derived from an EMBL/GenBank/DDBJ whole genome shotgun (WGS) entry which is preliminary data.</text>
</comment>
<accession>A0ABT1WY31</accession>
<evidence type="ECO:0000313" key="2">
    <source>
        <dbReference type="EMBL" id="MCR0980756.1"/>
    </source>
</evidence>
<dbReference type="RefSeq" id="WP_257714426.1">
    <property type="nucleotide sequence ID" value="NZ_JANJOU010000001.1"/>
</dbReference>
<proteinExistence type="predicted"/>
<dbReference type="PROSITE" id="PS51257">
    <property type="entry name" value="PROKAR_LIPOPROTEIN"/>
    <property type="match status" value="1"/>
</dbReference>
<dbReference type="Proteomes" id="UP001524642">
    <property type="component" value="Unassembled WGS sequence"/>
</dbReference>